<reference evidence="2" key="1">
    <citation type="submission" date="2019-08" db="EMBL/GenBank/DDBJ databases">
        <authorList>
            <person name="Kucharzyk K."/>
            <person name="Murdoch R.W."/>
            <person name="Higgins S."/>
            <person name="Loffler F."/>
        </authorList>
    </citation>
    <scope>NUCLEOTIDE SEQUENCE</scope>
</reference>
<evidence type="ECO:0000256" key="1">
    <source>
        <dbReference type="SAM" id="Phobius"/>
    </source>
</evidence>
<dbReference type="EMBL" id="VSSQ01070557">
    <property type="protein sequence ID" value="MPN22344.1"/>
    <property type="molecule type" value="Genomic_DNA"/>
</dbReference>
<feature type="transmembrane region" description="Helical" evidence="1">
    <location>
        <begin position="58"/>
        <end position="77"/>
    </location>
</feature>
<sequence length="83" mass="8670">MSSINSSVKAIATIEPVVILPEIISPAVEQPNTGILGNSAFIVAFSSAGEYLEDAKKVIALISISLNFSFISFIASLDVSAKL</sequence>
<name>A0A645GEB5_9ZZZZ</name>
<proteinExistence type="predicted"/>
<gene>
    <name evidence="2" type="ORF">SDC9_169727</name>
</gene>
<keyword evidence="1" id="KW-0472">Membrane</keyword>
<evidence type="ECO:0000313" key="2">
    <source>
        <dbReference type="EMBL" id="MPN22344.1"/>
    </source>
</evidence>
<protein>
    <submittedName>
        <fullName evidence="2">Uncharacterized protein</fullName>
    </submittedName>
</protein>
<dbReference type="AlphaFoldDB" id="A0A645GEB5"/>
<accession>A0A645GEB5</accession>
<comment type="caution">
    <text evidence="2">The sequence shown here is derived from an EMBL/GenBank/DDBJ whole genome shotgun (WGS) entry which is preliminary data.</text>
</comment>
<organism evidence="2">
    <name type="scientific">bioreactor metagenome</name>
    <dbReference type="NCBI Taxonomy" id="1076179"/>
    <lineage>
        <taxon>unclassified sequences</taxon>
        <taxon>metagenomes</taxon>
        <taxon>ecological metagenomes</taxon>
    </lineage>
</organism>
<keyword evidence="1" id="KW-1133">Transmembrane helix</keyword>
<keyword evidence="1" id="KW-0812">Transmembrane</keyword>